<name>A0A5C6W1E5_9BACI</name>
<feature type="transmembrane region" description="Helical" evidence="4">
    <location>
        <begin position="308"/>
        <end position="327"/>
    </location>
</feature>
<dbReference type="PANTHER" id="PTHR43630">
    <property type="entry name" value="POLY-BETA-1,6-N-ACETYL-D-GLUCOSAMINE SYNTHASE"/>
    <property type="match status" value="1"/>
</dbReference>
<dbReference type="GO" id="GO:0016757">
    <property type="term" value="F:glycosyltransferase activity"/>
    <property type="evidence" value="ECO:0007669"/>
    <property type="project" value="UniProtKB-KW"/>
</dbReference>
<keyword evidence="3 5" id="KW-0808">Transferase</keyword>
<evidence type="ECO:0000256" key="2">
    <source>
        <dbReference type="ARBA" id="ARBA00022676"/>
    </source>
</evidence>
<feature type="transmembrane region" description="Helical" evidence="4">
    <location>
        <begin position="6"/>
        <end position="31"/>
    </location>
</feature>
<evidence type="ECO:0000256" key="4">
    <source>
        <dbReference type="SAM" id="Phobius"/>
    </source>
</evidence>
<keyword evidence="4" id="KW-0472">Membrane</keyword>
<evidence type="ECO:0000256" key="1">
    <source>
        <dbReference type="ARBA" id="ARBA00006739"/>
    </source>
</evidence>
<dbReference type="Pfam" id="PF13641">
    <property type="entry name" value="Glyco_tranf_2_3"/>
    <property type="match status" value="1"/>
</dbReference>
<dbReference type="Gene3D" id="3.90.550.10">
    <property type="entry name" value="Spore Coat Polysaccharide Biosynthesis Protein SpsA, Chain A"/>
    <property type="match status" value="1"/>
</dbReference>
<comment type="similarity">
    <text evidence="1">Belongs to the glycosyltransferase 2 family.</text>
</comment>
<feature type="transmembrane region" description="Helical" evidence="4">
    <location>
        <begin position="365"/>
        <end position="388"/>
    </location>
</feature>
<protein>
    <submittedName>
        <fullName evidence="5">Glycosyltransferase</fullName>
    </submittedName>
</protein>
<proteinExistence type="inferred from homology"/>
<organism evidence="5 6">
    <name type="scientific">Metabacillus litoralis</name>
    <dbReference type="NCBI Taxonomy" id="152268"/>
    <lineage>
        <taxon>Bacteria</taxon>
        <taxon>Bacillati</taxon>
        <taxon>Bacillota</taxon>
        <taxon>Bacilli</taxon>
        <taxon>Bacillales</taxon>
        <taxon>Bacillaceae</taxon>
        <taxon>Metabacillus</taxon>
    </lineage>
</organism>
<comment type="caution">
    <text evidence="5">The sequence shown here is derived from an EMBL/GenBank/DDBJ whole genome shotgun (WGS) entry which is preliminary data.</text>
</comment>
<dbReference type="AlphaFoldDB" id="A0A5C6W1E5"/>
<keyword evidence="6" id="KW-1185">Reference proteome</keyword>
<reference evidence="5 6" key="1">
    <citation type="journal article" date="2005" name="Int. J. Syst. Evol. Microbiol.">
        <title>Bacillus litoralis sp. nov., isolated from a tidal flat of the Yellow Sea in Korea.</title>
        <authorList>
            <person name="Yoon J.H."/>
            <person name="Oh T.K."/>
        </authorList>
    </citation>
    <scope>NUCLEOTIDE SEQUENCE [LARGE SCALE GENOMIC DNA]</scope>
    <source>
        <strain evidence="5 6">SW-211</strain>
    </source>
</reference>
<dbReference type="CDD" id="cd06438">
    <property type="entry name" value="EpsO_like"/>
    <property type="match status" value="1"/>
</dbReference>
<keyword evidence="4" id="KW-0812">Transmembrane</keyword>
<sequence length="411" mass="48203">MQHFFIVISNIFQVVIFSVSFYQIIISLAGFKRNKKVIKDHQPQKSFAILVAAHNEEKVIAPLLENLAKLHYPKELYEVFVICDNCTDSTVQIANMHNVHVMERIDPLRRGKGFAMEWMLEKLWQGKREFDAIVVFDADNLVSKNYLSEMNNKLMDGHQVIQGYIETKNPYDSWVSLSYAITYWYINRMWQQARHNWGMASTLAGTGMCFDSRLLKEIGWNATSLTEDVEFTARCLGNDIYPTWANNAIVYDEKPVTLISSVRQRLRWMRGHTDCARRYMKPLFMKSIQNRSFTQFDAVMYLFQPIRFLFVAAVWVMSYLQLATPLYSQFELLKVVPDWGWIALNVALFLQFPIVMMMERRPLKAYLGLVLFPVFQFTWFPITLFGLFTSNNKNWNHTIHSRSIRIEDING</sequence>
<gene>
    <name evidence="5" type="ORF">FS935_16990</name>
</gene>
<dbReference type="OrthoDB" id="9797391at2"/>
<keyword evidence="2" id="KW-0328">Glycosyltransferase</keyword>
<dbReference type="EMBL" id="VOQF01000009">
    <property type="protein sequence ID" value="TXC89575.1"/>
    <property type="molecule type" value="Genomic_DNA"/>
</dbReference>
<feature type="transmembrane region" description="Helical" evidence="4">
    <location>
        <begin position="339"/>
        <end position="358"/>
    </location>
</feature>
<evidence type="ECO:0000313" key="6">
    <source>
        <dbReference type="Proteomes" id="UP000321363"/>
    </source>
</evidence>
<dbReference type="Proteomes" id="UP000321363">
    <property type="component" value="Unassembled WGS sequence"/>
</dbReference>
<keyword evidence="4" id="KW-1133">Transmembrane helix</keyword>
<dbReference type="InterPro" id="IPR029044">
    <property type="entry name" value="Nucleotide-diphossugar_trans"/>
</dbReference>
<evidence type="ECO:0000256" key="3">
    <source>
        <dbReference type="ARBA" id="ARBA00022679"/>
    </source>
</evidence>
<accession>A0A5C6W1E5</accession>
<dbReference type="PANTHER" id="PTHR43630:SF1">
    <property type="entry name" value="POLY-BETA-1,6-N-ACETYL-D-GLUCOSAMINE SYNTHASE"/>
    <property type="match status" value="1"/>
</dbReference>
<dbReference type="RefSeq" id="WP_146949841.1">
    <property type="nucleotide sequence ID" value="NZ_VOQF01000009.1"/>
</dbReference>
<evidence type="ECO:0000313" key="5">
    <source>
        <dbReference type="EMBL" id="TXC89575.1"/>
    </source>
</evidence>
<dbReference type="SUPFAM" id="SSF53448">
    <property type="entry name" value="Nucleotide-diphospho-sugar transferases"/>
    <property type="match status" value="1"/>
</dbReference>